<dbReference type="Proteomes" id="UP000546244">
    <property type="component" value="Unassembled WGS sequence"/>
</dbReference>
<evidence type="ECO:0000313" key="3">
    <source>
        <dbReference type="Proteomes" id="UP000546244"/>
    </source>
</evidence>
<sequence>MSSMGTIKEEKERKKGFGAFQSRESILIFLYNVLFVLQKGMLFILSVLFIGFVLVTQAEFQTKLRQGDIQFGDMMTAPQNLAIGNTVLSLTPAPLILTLFFVLLLWGMKKSKSEIKIALTMGIFVPYLLLSVFFSGMIRETWVWNYGHTLYVLFLVIVVVQLLTLFYEKYIMSLIKFAMGEHGRVYSCDLQQLTNHREAIFEVAEPWKEFILDEGNATLECQPGFYSGKMNATYLKNDTVVWRQQRRVRNSFLRFNMQPDVWLLTKEGMQQVCNEGNQLNKKVTFLGGDTIFVEETNLPWREKIRQLFHVNPENKKEGS</sequence>
<dbReference type="RefSeq" id="WP_185369275.1">
    <property type="nucleotide sequence ID" value="NZ_JAARMV010000007.1"/>
</dbReference>
<proteinExistence type="predicted"/>
<keyword evidence="1" id="KW-0472">Membrane</keyword>
<keyword evidence="1" id="KW-1133">Transmembrane helix</keyword>
<organism evidence="2 3">
    <name type="scientific">Listeria booriae</name>
    <dbReference type="NCBI Taxonomy" id="1552123"/>
    <lineage>
        <taxon>Bacteria</taxon>
        <taxon>Bacillati</taxon>
        <taxon>Bacillota</taxon>
        <taxon>Bacilli</taxon>
        <taxon>Bacillales</taxon>
        <taxon>Listeriaceae</taxon>
        <taxon>Listeria</taxon>
    </lineage>
</organism>
<evidence type="ECO:0000256" key="1">
    <source>
        <dbReference type="SAM" id="Phobius"/>
    </source>
</evidence>
<feature type="transmembrane region" description="Helical" evidence="1">
    <location>
        <begin position="29"/>
        <end position="55"/>
    </location>
</feature>
<feature type="transmembrane region" description="Helical" evidence="1">
    <location>
        <begin position="118"/>
        <end position="138"/>
    </location>
</feature>
<accession>A0A7X1A977</accession>
<feature type="transmembrane region" description="Helical" evidence="1">
    <location>
        <begin position="150"/>
        <end position="167"/>
    </location>
</feature>
<evidence type="ECO:0000313" key="2">
    <source>
        <dbReference type="EMBL" id="MBC2373612.1"/>
    </source>
</evidence>
<comment type="caution">
    <text evidence="2">The sequence shown here is derived from an EMBL/GenBank/DDBJ whole genome shotgun (WGS) entry which is preliminary data.</text>
</comment>
<name>A0A7X1A977_9LIST</name>
<protein>
    <submittedName>
        <fullName evidence="2">Uncharacterized protein</fullName>
    </submittedName>
</protein>
<reference evidence="2 3" key="1">
    <citation type="submission" date="2020-03" db="EMBL/GenBank/DDBJ databases">
        <title>Soil Listeria distribution.</title>
        <authorList>
            <person name="Liao J."/>
            <person name="Wiedmann M."/>
        </authorList>
    </citation>
    <scope>NUCLEOTIDE SEQUENCE [LARGE SCALE GENOMIC DNA]</scope>
    <source>
        <strain evidence="2 3">FSL L7-1850</strain>
    </source>
</reference>
<keyword evidence="1" id="KW-0812">Transmembrane</keyword>
<dbReference type="AlphaFoldDB" id="A0A7X1A977"/>
<gene>
    <name evidence="2" type="ORF">HBP98_16495</name>
</gene>
<feature type="transmembrane region" description="Helical" evidence="1">
    <location>
        <begin position="82"/>
        <end position="106"/>
    </location>
</feature>
<dbReference type="EMBL" id="JAARMV010000007">
    <property type="protein sequence ID" value="MBC2373612.1"/>
    <property type="molecule type" value="Genomic_DNA"/>
</dbReference>